<evidence type="ECO:0000313" key="3">
    <source>
        <dbReference type="Proteomes" id="UP000646244"/>
    </source>
</evidence>
<keyword evidence="1" id="KW-0732">Signal</keyword>
<dbReference type="EMBL" id="BMVB01000003">
    <property type="protein sequence ID" value="GHC38442.1"/>
    <property type="molecule type" value="Genomic_DNA"/>
</dbReference>
<evidence type="ECO:0008006" key="4">
    <source>
        <dbReference type="Google" id="ProtNLM"/>
    </source>
</evidence>
<feature type="signal peptide" evidence="1">
    <location>
        <begin position="1"/>
        <end position="26"/>
    </location>
</feature>
<sequence length="73" mass="7301">MKRACKVLTVVAAVAAGLMAAGPAHASAPGTVTGDGVRIRSCPSTGADCRVLTANRGDKVTLHCLDGTPGDPW</sequence>
<gene>
    <name evidence="2" type="ORF">GCM10010507_09960</name>
</gene>
<dbReference type="Proteomes" id="UP000646244">
    <property type="component" value="Unassembled WGS sequence"/>
</dbReference>
<feature type="chain" id="PRO_5037596392" description="SH3 domain-containing protein" evidence="1">
    <location>
        <begin position="27"/>
        <end position="73"/>
    </location>
</feature>
<proteinExistence type="predicted"/>
<evidence type="ECO:0000313" key="2">
    <source>
        <dbReference type="EMBL" id="GHC38442.1"/>
    </source>
</evidence>
<dbReference type="RefSeq" id="WP_190108412.1">
    <property type="nucleotide sequence ID" value="NZ_BMVB01000003.1"/>
</dbReference>
<protein>
    <recommendedName>
        <fullName evidence="4">SH3 domain-containing protein</fullName>
    </recommendedName>
</protein>
<organism evidence="2 3">
    <name type="scientific">Streptomyces cinnamoneus</name>
    <name type="common">Streptoverticillium cinnamoneum</name>
    <dbReference type="NCBI Taxonomy" id="53446"/>
    <lineage>
        <taxon>Bacteria</taxon>
        <taxon>Bacillati</taxon>
        <taxon>Actinomycetota</taxon>
        <taxon>Actinomycetes</taxon>
        <taxon>Kitasatosporales</taxon>
        <taxon>Streptomycetaceae</taxon>
        <taxon>Streptomyces</taxon>
        <taxon>Streptomyces cinnamoneus group</taxon>
    </lineage>
</organism>
<reference evidence="2" key="1">
    <citation type="journal article" date="2014" name="Int. J. Syst. Evol. Microbiol.">
        <title>Complete genome sequence of Corynebacterium casei LMG S-19264T (=DSM 44701T), isolated from a smear-ripened cheese.</title>
        <authorList>
            <consortium name="US DOE Joint Genome Institute (JGI-PGF)"/>
            <person name="Walter F."/>
            <person name="Albersmeier A."/>
            <person name="Kalinowski J."/>
            <person name="Ruckert C."/>
        </authorList>
    </citation>
    <scope>NUCLEOTIDE SEQUENCE</scope>
    <source>
        <strain evidence="2">JCM 4633</strain>
    </source>
</reference>
<reference evidence="2" key="2">
    <citation type="submission" date="2020-09" db="EMBL/GenBank/DDBJ databases">
        <authorList>
            <person name="Sun Q."/>
            <person name="Ohkuma M."/>
        </authorList>
    </citation>
    <scope>NUCLEOTIDE SEQUENCE</scope>
    <source>
        <strain evidence="2">JCM 4633</strain>
    </source>
</reference>
<name>A0A918TD69_STRCJ</name>
<accession>A0A918TD69</accession>
<dbReference type="AlphaFoldDB" id="A0A918TD69"/>
<evidence type="ECO:0000256" key="1">
    <source>
        <dbReference type="SAM" id="SignalP"/>
    </source>
</evidence>
<comment type="caution">
    <text evidence="2">The sequence shown here is derived from an EMBL/GenBank/DDBJ whole genome shotgun (WGS) entry which is preliminary data.</text>
</comment>